<dbReference type="EMBL" id="IACM01061463">
    <property type="protein sequence ID" value="LAB26306.1"/>
    <property type="molecule type" value="Transcribed_RNA"/>
</dbReference>
<feature type="compositionally biased region" description="Polar residues" evidence="1">
    <location>
        <begin position="59"/>
        <end position="74"/>
    </location>
</feature>
<accession>A0A2D4M046</accession>
<name>A0A2D4M046_9SAUR</name>
<proteinExistence type="predicted"/>
<reference evidence="2" key="2">
    <citation type="submission" date="2017-11" db="EMBL/GenBank/DDBJ databases">
        <title>Coralsnake Venomics: Analyses of Venom Gland Transcriptomes and Proteomes of Six Brazilian Taxa.</title>
        <authorList>
            <person name="Aird S.D."/>
            <person name="Jorge da Silva N."/>
            <person name="Qiu L."/>
            <person name="Villar-Briones A."/>
            <person name="Aparecida-Saddi V."/>
            <person name="Campos-Telles M.P."/>
            <person name="Grau M."/>
            <person name="Mikheyev A.S."/>
        </authorList>
    </citation>
    <scope>NUCLEOTIDE SEQUENCE</scope>
    <source>
        <tissue evidence="2">Venom_gland</tissue>
    </source>
</reference>
<evidence type="ECO:0000313" key="2">
    <source>
        <dbReference type="EMBL" id="LAB26306.1"/>
    </source>
</evidence>
<feature type="compositionally biased region" description="Basic and acidic residues" evidence="1">
    <location>
        <begin position="89"/>
        <end position="99"/>
    </location>
</feature>
<reference evidence="2" key="1">
    <citation type="submission" date="2017-07" db="EMBL/GenBank/DDBJ databases">
        <authorList>
            <person name="Mikheyev A."/>
            <person name="Grau M."/>
        </authorList>
    </citation>
    <scope>NUCLEOTIDE SEQUENCE</scope>
    <source>
        <tissue evidence="2">Venom_gland</tissue>
    </source>
</reference>
<sequence>MHLLILDECIFSFYVHRAFAPRQIPSVSNHIWAMKHSFTHTYTHTPLPRIVQSSFNANQPSWAAQRPPSSTSAGTPEVVSPAIAPMGRGGKDLPNHSHDLQPSCA</sequence>
<evidence type="ECO:0000256" key="1">
    <source>
        <dbReference type="SAM" id="MobiDB-lite"/>
    </source>
</evidence>
<organism evidence="2">
    <name type="scientific">Micrurus spixii</name>
    <name type="common">Amazon coral snake</name>
    <dbReference type="NCBI Taxonomy" id="129469"/>
    <lineage>
        <taxon>Eukaryota</taxon>
        <taxon>Metazoa</taxon>
        <taxon>Chordata</taxon>
        <taxon>Craniata</taxon>
        <taxon>Vertebrata</taxon>
        <taxon>Euteleostomi</taxon>
        <taxon>Lepidosauria</taxon>
        <taxon>Squamata</taxon>
        <taxon>Bifurcata</taxon>
        <taxon>Unidentata</taxon>
        <taxon>Episquamata</taxon>
        <taxon>Toxicofera</taxon>
        <taxon>Serpentes</taxon>
        <taxon>Colubroidea</taxon>
        <taxon>Elapidae</taxon>
        <taxon>Elapinae</taxon>
        <taxon>Micrurus</taxon>
    </lineage>
</organism>
<dbReference type="AlphaFoldDB" id="A0A2D4M046"/>
<protein>
    <submittedName>
        <fullName evidence="2">Uncharacterized protein</fullName>
    </submittedName>
</protein>
<feature type="region of interest" description="Disordered" evidence="1">
    <location>
        <begin position="59"/>
        <end position="105"/>
    </location>
</feature>